<accession>A0A699XFA4</accession>
<proteinExistence type="predicted"/>
<feature type="region of interest" description="Disordered" evidence="1">
    <location>
        <begin position="1"/>
        <end position="33"/>
    </location>
</feature>
<dbReference type="AlphaFoldDB" id="A0A699XFA4"/>
<dbReference type="NCBIfam" id="NF046101">
    <property type="entry name" value="PA3496_fam"/>
    <property type="match status" value="1"/>
</dbReference>
<comment type="caution">
    <text evidence="2">The sequence shown here is derived from an EMBL/GenBank/DDBJ whole genome shotgun (WGS) entry which is preliminary data.</text>
</comment>
<evidence type="ECO:0000313" key="2">
    <source>
        <dbReference type="EMBL" id="GFD58379.1"/>
    </source>
</evidence>
<organism evidence="2">
    <name type="scientific">Tanacetum cinerariifolium</name>
    <name type="common">Dalmatian daisy</name>
    <name type="synonym">Chrysanthemum cinerariifolium</name>
    <dbReference type="NCBI Taxonomy" id="118510"/>
    <lineage>
        <taxon>Eukaryota</taxon>
        <taxon>Viridiplantae</taxon>
        <taxon>Streptophyta</taxon>
        <taxon>Embryophyta</taxon>
        <taxon>Tracheophyta</taxon>
        <taxon>Spermatophyta</taxon>
        <taxon>Magnoliopsida</taxon>
        <taxon>eudicotyledons</taxon>
        <taxon>Gunneridae</taxon>
        <taxon>Pentapetalae</taxon>
        <taxon>asterids</taxon>
        <taxon>campanulids</taxon>
        <taxon>Asterales</taxon>
        <taxon>Asteraceae</taxon>
        <taxon>Asteroideae</taxon>
        <taxon>Anthemideae</taxon>
        <taxon>Anthemidinae</taxon>
        <taxon>Tanacetum</taxon>
    </lineage>
</organism>
<reference evidence="2" key="1">
    <citation type="journal article" date="2019" name="Sci. Rep.">
        <title>Draft genome of Tanacetum cinerariifolium, the natural source of mosquito coil.</title>
        <authorList>
            <person name="Yamashiro T."/>
            <person name="Shiraishi A."/>
            <person name="Satake H."/>
            <person name="Nakayama K."/>
        </authorList>
    </citation>
    <scope>NUCLEOTIDE SEQUENCE</scope>
</reference>
<gene>
    <name evidence="2" type="ORF">Tci_930348</name>
</gene>
<evidence type="ECO:0000256" key="1">
    <source>
        <dbReference type="SAM" id="MobiDB-lite"/>
    </source>
</evidence>
<feature type="compositionally biased region" description="Basic and acidic residues" evidence="1">
    <location>
        <begin position="1"/>
        <end position="15"/>
    </location>
</feature>
<feature type="non-terminal residue" evidence="2">
    <location>
        <position position="1"/>
    </location>
</feature>
<dbReference type="EMBL" id="BKCJ011852204">
    <property type="protein sequence ID" value="GFD58379.1"/>
    <property type="molecule type" value="Genomic_DNA"/>
</dbReference>
<dbReference type="InterPro" id="IPR058059">
    <property type="entry name" value="PA3496-like"/>
</dbReference>
<name>A0A699XFA4_TANCI</name>
<sequence length="82" mass="9730">PQRTGRQDMPRHYDDSQQSSTVKTRRQQEDQRRMGFRRAIESYSEARRLNQELCDFEESVSERFWQAAKPLEDARRIAPSAG</sequence>
<protein>
    <submittedName>
        <fullName evidence="2">Uncharacterized protein</fullName>
    </submittedName>
</protein>